<evidence type="ECO:0000313" key="4">
    <source>
        <dbReference type="Proteomes" id="UP001139068"/>
    </source>
</evidence>
<keyword evidence="4" id="KW-1185">Reference proteome</keyword>
<dbReference type="Gene3D" id="3.30.300.130">
    <property type="entry name" value="Fe-S cluster assembly (FSCA)"/>
    <property type="match status" value="1"/>
</dbReference>
<evidence type="ECO:0000259" key="2">
    <source>
        <dbReference type="Pfam" id="PF01106"/>
    </source>
</evidence>
<sequence>MVIGLHAERVTGEPQAVRWVVATEGVALGRVVSAPGDLGRLLADGTLTAGLVERTAVWLWLRGGLSWRDEGAPVSAALRAALAEPRAWVIEPAAGEILERVTADLLDGSVGDFVRSHGGSVTAERDGEVVTVKLGGACEHCPAAEHTLYQRLIGELRRRCPNLVELDSGGGRPGLTLADS</sequence>
<feature type="domain" description="NIF system FeS cluster assembly NifU C-terminal" evidence="2">
    <location>
        <begin position="105"/>
        <end position="164"/>
    </location>
</feature>
<dbReference type="SUPFAM" id="SSF117916">
    <property type="entry name" value="Fe-S cluster assembly (FSCA) domain-like"/>
    <property type="match status" value="1"/>
</dbReference>
<dbReference type="Pfam" id="PF01106">
    <property type="entry name" value="NifU"/>
    <property type="match status" value="1"/>
</dbReference>
<evidence type="ECO:0000256" key="1">
    <source>
        <dbReference type="ARBA" id="ARBA00049958"/>
    </source>
</evidence>
<proteinExistence type="predicted"/>
<evidence type="ECO:0000313" key="3">
    <source>
        <dbReference type="EMBL" id="MCI4673568.1"/>
    </source>
</evidence>
<dbReference type="RefSeq" id="WP_243070092.1">
    <property type="nucleotide sequence ID" value="NZ_JAIVFL010000001.1"/>
</dbReference>
<dbReference type="Proteomes" id="UP001139068">
    <property type="component" value="Unassembled WGS sequence"/>
</dbReference>
<protein>
    <submittedName>
        <fullName evidence="3">NifU family protein</fullName>
    </submittedName>
</protein>
<dbReference type="InterPro" id="IPR001075">
    <property type="entry name" value="NIF_FeS_clus_asmbl_NifU_C"/>
</dbReference>
<organism evidence="3 4">
    <name type="scientific">Candidatus Mycolicibacterium alkanivorans</name>
    <dbReference type="NCBI Taxonomy" id="2954114"/>
    <lineage>
        <taxon>Bacteria</taxon>
        <taxon>Bacillati</taxon>
        <taxon>Actinomycetota</taxon>
        <taxon>Actinomycetes</taxon>
        <taxon>Mycobacteriales</taxon>
        <taxon>Mycobacteriaceae</taxon>
        <taxon>Mycolicibacterium</taxon>
    </lineage>
</organism>
<accession>A0ABS9YQV4</accession>
<comment type="function">
    <text evidence="1">May be involved in the formation or repair of [Fe-S] clusters present in iron-sulfur proteins.</text>
</comment>
<name>A0ABS9YQV4_9MYCO</name>
<comment type="caution">
    <text evidence="3">The sequence shown here is derived from an EMBL/GenBank/DDBJ whole genome shotgun (WGS) entry which is preliminary data.</text>
</comment>
<reference evidence="3" key="1">
    <citation type="journal article" date="2022" name="ISME J.">
        <title>Identification of active gaseous-alkane degraders at natural gas seeps.</title>
        <authorList>
            <person name="Farhan Ul Haque M."/>
            <person name="Hernandez M."/>
            <person name="Crombie A.T."/>
            <person name="Murrell J.C."/>
        </authorList>
    </citation>
    <scope>NUCLEOTIDE SEQUENCE</scope>
    <source>
        <strain evidence="3">ANDR5</strain>
    </source>
</reference>
<dbReference type="EMBL" id="JAIVFL010000001">
    <property type="protein sequence ID" value="MCI4673568.1"/>
    <property type="molecule type" value="Genomic_DNA"/>
</dbReference>
<gene>
    <name evidence="3" type="ORF">K9U37_00800</name>
</gene>
<dbReference type="InterPro" id="IPR034904">
    <property type="entry name" value="FSCA_dom_sf"/>
</dbReference>